<organism evidence="1 2">
    <name type="scientific">Vibrio superstes NBRC 103154</name>
    <dbReference type="NCBI Taxonomy" id="1219062"/>
    <lineage>
        <taxon>Bacteria</taxon>
        <taxon>Pseudomonadati</taxon>
        <taxon>Pseudomonadota</taxon>
        <taxon>Gammaproteobacteria</taxon>
        <taxon>Vibrionales</taxon>
        <taxon>Vibrionaceae</taxon>
        <taxon>Vibrio</taxon>
    </lineage>
</organism>
<evidence type="ECO:0008006" key="3">
    <source>
        <dbReference type="Google" id="ProtNLM"/>
    </source>
</evidence>
<dbReference type="AlphaFoldDB" id="A0A511QKM2"/>
<keyword evidence="2" id="KW-1185">Reference proteome</keyword>
<evidence type="ECO:0000313" key="1">
    <source>
        <dbReference type="EMBL" id="GEM77870.1"/>
    </source>
</evidence>
<evidence type="ECO:0000313" key="2">
    <source>
        <dbReference type="Proteomes" id="UP000321113"/>
    </source>
</evidence>
<protein>
    <recommendedName>
        <fullName evidence="3">HTH merR-type domain-containing protein</fullName>
    </recommendedName>
</protein>
<sequence>MLCHLVTTSAPFVTFEVYSRDTGIPLNTVKDYARRGQIIIKTKDRPGEKPLVNMVAMRELAAREALEKLGHNQTTFL</sequence>
<reference evidence="1 2" key="1">
    <citation type="submission" date="2019-07" db="EMBL/GenBank/DDBJ databases">
        <title>Whole genome shotgun sequence of Vibrio superstes NBRC 103154.</title>
        <authorList>
            <person name="Hosoyama A."/>
            <person name="Uohara A."/>
            <person name="Ohji S."/>
            <person name="Ichikawa N."/>
        </authorList>
    </citation>
    <scope>NUCLEOTIDE SEQUENCE [LARGE SCALE GENOMIC DNA]</scope>
    <source>
        <strain evidence="1 2">NBRC 103154</strain>
    </source>
</reference>
<proteinExistence type="predicted"/>
<dbReference type="EMBL" id="BJXK01000001">
    <property type="protein sequence ID" value="GEM77870.1"/>
    <property type="molecule type" value="Genomic_DNA"/>
</dbReference>
<gene>
    <name evidence="1" type="ORF">VSU01S_01150</name>
</gene>
<dbReference type="OrthoDB" id="5906098at2"/>
<dbReference type="Proteomes" id="UP000321113">
    <property type="component" value="Unassembled WGS sequence"/>
</dbReference>
<comment type="caution">
    <text evidence="1">The sequence shown here is derived from an EMBL/GenBank/DDBJ whole genome shotgun (WGS) entry which is preliminary data.</text>
</comment>
<accession>A0A511QKM2</accession>
<name>A0A511QKM2_9VIBR</name>